<name>A0A6J7Q2V9_9ZZZZ</name>
<dbReference type="EMBL" id="CAFBPJ010000032">
    <property type="protein sequence ID" value="CAB5011997.1"/>
    <property type="molecule type" value="Genomic_DNA"/>
</dbReference>
<evidence type="ECO:0000313" key="1">
    <source>
        <dbReference type="EMBL" id="CAB5011997.1"/>
    </source>
</evidence>
<proteinExistence type="predicted"/>
<protein>
    <submittedName>
        <fullName evidence="1">Unannotated protein</fullName>
    </submittedName>
</protein>
<reference evidence="1" key="1">
    <citation type="submission" date="2020-05" db="EMBL/GenBank/DDBJ databases">
        <authorList>
            <person name="Chiriac C."/>
            <person name="Salcher M."/>
            <person name="Ghai R."/>
            <person name="Kavagutti S V."/>
        </authorList>
    </citation>
    <scope>NUCLEOTIDE SEQUENCE</scope>
</reference>
<organism evidence="1">
    <name type="scientific">freshwater metagenome</name>
    <dbReference type="NCBI Taxonomy" id="449393"/>
    <lineage>
        <taxon>unclassified sequences</taxon>
        <taxon>metagenomes</taxon>
        <taxon>ecological metagenomes</taxon>
    </lineage>
</organism>
<gene>
    <name evidence="1" type="ORF">UFOPK4092_00440</name>
</gene>
<accession>A0A6J7Q2V9</accession>
<dbReference type="AlphaFoldDB" id="A0A6J7Q2V9"/>
<sequence length="58" mass="6439">MIFFRDVAANHAELHFIFNFAERISQALDIDWVAGQDVEGNSLRTFGANAGQSAQLID</sequence>